<proteinExistence type="predicted"/>
<accession>A0A136WJ35</accession>
<reference evidence="1 2" key="1">
    <citation type="submission" date="2016-01" db="EMBL/GenBank/DDBJ databases">
        <title>Genome sequence of Clostridium neopropionicum X4, DSM-3847.</title>
        <authorList>
            <person name="Poehlein A."/>
            <person name="Beck M.H."/>
            <person name="Bengelsdorf F.R."/>
            <person name="Daniel R."/>
            <person name="Duerre P."/>
        </authorList>
    </citation>
    <scope>NUCLEOTIDE SEQUENCE [LARGE SCALE GENOMIC DNA]</scope>
    <source>
        <strain evidence="1 2">DSM-3847</strain>
    </source>
</reference>
<keyword evidence="2" id="KW-1185">Reference proteome</keyword>
<evidence type="ECO:0000313" key="2">
    <source>
        <dbReference type="Proteomes" id="UP000070539"/>
    </source>
</evidence>
<comment type="caution">
    <text evidence="1">The sequence shown here is derived from an EMBL/GenBank/DDBJ whole genome shotgun (WGS) entry which is preliminary data.</text>
</comment>
<gene>
    <name evidence="1" type="ORF">CLNEO_05160</name>
</gene>
<dbReference type="Proteomes" id="UP000070539">
    <property type="component" value="Unassembled WGS sequence"/>
</dbReference>
<sequence>MMFIARCPICDCGIKFEHEDELYGLSTCPKCGFDFNSNRCANPECRKHLNYSTMFCPMCGNESTFYLDCYDVKITFVDDGD</sequence>
<dbReference type="EMBL" id="LRVM01000001">
    <property type="protein sequence ID" value="KXL54410.1"/>
    <property type="molecule type" value="Genomic_DNA"/>
</dbReference>
<evidence type="ECO:0000313" key="1">
    <source>
        <dbReference type="EMBL" id="KXL54410.1"/>
    </source>
</evidence>
<dbReference type="STRING" id="36847.CLNEO_05160"/>
<organism evidence="1 2">
    <name type="scientific">Anaerotignum neopropionicum</name>
    <dbReference type="NCBI Taxonomy" id="36847"/>
    <lineage>
        <taxon>Bacteria</taxon>
        <taxon>Bacillati</taxon>
        <taxon>Bacillota</taxon>
        <taxon>Clostridia</taxon>
        <taxon>Lachnospirales</taxon>
        <taxon>Anaerotignaceae</taxon>
        <taxon>Anaerotignum</taxon>
    </lineage>
</organism>
<name>A0A136WJ35_9FIRM</name>
<protein>
    <submittedName>
        <fullName evidence="1">Uncharacterized protein</fullName>
    </submittedName>
</protein>
<dbReference type="AlphaFoldDB" id="A0A136WJ35"/>